<evidence type="ECO:0000256" key="4">
    <source>
        <dbReference type="ARBA" id="ARBA00022989"/>
    </source>
</evidence>
<evidence type="ECO:0000256" key="2">
    <source>
        <dbReference type="ARBA" id="ARBA00010487"/>
    </source>
</evidence>
<dbReference type="EMBL" id="LSSL01000377">
    <property type="protein sequence ID" value="OLY84744.1"/>
    <property type="molecule type" value="Genomic_DNA"/>
</dbReference>
<sequence>MALPTHSALYRLTSDWGIYPFHQFNPHLKQVFLVPLNSAPSISSPPPPVSLDVFSNIPVVFCCFSGFSLESNYRECLGPNCQKPRGYMELSTTLFLWRFLYWTLFFLTWVVLPIYSEYVESGHLSRKLKLKQAIRDHVKLKLTVGVFLLLALFVIAAKGYLNMHNFTAFAMVAANSWGIILIVSFMGVGLVKIPRDFYNSSSPSKLLRHIEKNAPSLLNAAEDSELDLIEVLYQFWSIPNRDDTYSSYYPFFKKIEIENSDLFKKYRYRLETYGNPIQSVQNIDENYLASLRKKINLSNLKFEANVYQWEKAKLSAFFYQDLVSAKFTGILSSSVEPIRSWPLWKRSLAYTWYIVIAPYVYMLISSILILLSISILQSEAMVTIYPKWTIIGSLFHYIKNNSYLIEFFSITILSYMSISVFSSVTKVKFFGMDNLYPNRNSSQKSLLACGSQLCRLMMPLCYNFLGIASLDLTTAFHKLMGKVDSVPVFGQGFNRAMPVIVLLPAVLTYFRIFDKIMRVFSFDLVEDRSTPGSSSSSVYSGIGISEFNEGKTLLLNCKYLFIPICIFSSLFFFMYSSHLLFF</sequence>
<organism evidence="7 8">
    <name type="scientific">Smittium mucronatum</name>
    <dbReference type="NCBI Taxonomy" id="133383"/>
    <lineage>
        <taxon>Eukaryota</taxon>
        <taxon>Fungi</taxon>
        <taxon>Fungi incertae sedis</taxon>
        <taxon>Zoopagomycota</taxon>
        <taxon>Kickxellomycotina</taxon>
        <taxon>Harpellomycetes</taxon>
        <taxon>Harpellales</taxon>
        <taxon>Legeriomycetaceae</taxon>
        <taxon>Smittium</taxon>
    </lineage>
</organism>
<evidence type="ECO:0000256" key="3">
    <source>
        <dbReference type="ARBA" id="ARBA00022692"/>
    </source>
</evidence>
<evidence type="ECO:0000256" key="6">
    <source>
        <dbReference type="SAM" id="Phobius"/>
    </source>
</evidence>
<dbReference type="AlphaFoldDB" id="A0A1R0H6P1"/>
<feature type="transmembrane region" description="Helical" evidence="6">
    <location>
        <begin position="445"/>
        <end position="468"/>
    </location>
</feature>
<feature type="transmembrane region" description="Helical" evidence="6">
    <location>
        <begin position="140"/>
        <end position="161"/>
    </location>
</feature>
<evidence type="ECO:0000313" key="7">
    <source>
        <dbReference type="EMBL" id="OLY84744.1"/>
    </source>
</evidence>
<keyword evidence="4 6" id="KW-1133">Transmembrane helix</keyword>
<evidence type="ECO:0000313" key="8">
    <source>
        <dbReference type="Proteomes" id="UP000187455"/>
    </source>
</evidence>
<keyword evidence="8" id="KW-1185">Reference proteome</keyword>
<reference evidence="7 8" key="1">
    <citation type="journal article" date="2016" name="Mol. Biol. Evol.">
        <title>Genome-Wide Survey of Gut Fungi (Harpellales) Reveals the First Horizontally Transferred Ubiquitin Gene from a Mosquito Host.</title>
        <authorList>
            <person name="Wang Y."/>
            <person name="White M.M."/>
            <person name="Kvist S."/>
            <person name="Moncalvo J.M."/>
        </authorList>
    </citation>
    <scope>NUCLEOTIDE SEQUENCE [LARGE SCALE GENOMIC DNA]</scope>
    <source>
        <strain evidence="7 8">ALG-7-W6</strain>
    </source>
</reference>
<dbReference type="PANTHER" id="PTHR21355:SF0">
    <property type="entry name" value="G-PROTEIN COUPLED RECEPTOR-ASSOCIATED PROTEIN LMBRD2"/>
    <property type="match status" value="1"/>
</dbReference>
<comment type="similarity">
    <text evidence="2">Belongs to the LIMR family.</text>
</comment>
<feature type="transmembrane region" description="Helical" evidence="6">
    <location>
        <begin position="559"/>
        <end position="581"/>
    </location>
</feature>
<dbReference type="PANTHER" id="PTHR21355">
    <property type="entry name" value="G-PROTEIN COUPLED RECEPTOR-ASSOCIATED PROTEIN LMBRD2"/>
    <property type="match status" value="1"/>
</dbReference>
<feature type="transmembrane region" description="Helical" evidence="6">
    <location>
        <begin position="99"/>
        <end position="119"/>
    </location>
</feature>
<dbReference type="Proteomes" id="UP000187455">
    <property type="component" value="Unassembled WGS sequence"/>
</dbReference>
<evidence type="ECO:0000256" key="5">
    <source>
        <dbReference type="ARBA" id="ARBA00023136"/>
    </source>
</evidence>
<accession>A0A1R0H6P1</accession>
<dbReference type="InterPro" id="IPR006876">
    <property type="entry name" value="LMBR1-like_membr_prot"/>
</dbReference>
<comment type="caution">
    <text evidence="7">The sequence shown here is derived from an EMBL/GenBank/DDBJ whole genome shotgun (WGS) entry which is preliminary data.</text>
</comment>
<comment type="subcellular location">
    <subcellularLocation>
        <location evidence="1">Membrane</location>
        <topology evidence="1">Multi-pass membrane protein</topology>
    </subcellularLocation>
</comment>
<keyword evidence="3 6" id="KW-0812">Transmembrane</keyword>
<dbReference type="OrthoDB" id="203099at2759"/>
<dbReference type="Pfam" id="PF04791">
    <property type="entry name" value="LMBR1"/>
    <property type="match status" value="1"/>
</dbReference>
<proteinExistence type="inferred from homology"/>
<evidence type="ECO:0000256" key="1">
    <source>
        <dbReference type="ARBA" id="ARBA00004141"/>
    </source>
</evidence>
<feature type="transmembrane region" description="Helical" evidence="6">
    <location>
        <begin position="350"/>
        <end position="376"/>
    </location>
</feature>
<feature type="transmembrane region" description="Helical" evidence="6">
    <location>
        <begin position="488"/>
        <end position="510"/>
    </location>
</feature>
<feature type="transmembrane region" description="Helical" evidence="6">
    <location>
        <begin position="167"/>
        <end position="191"/>
    </location>
</feature>
<keyword evidence="5 6" id="KW-0472">Membrane</keyword>
<protein>
    <submittedName>
        <fullName evidence="7">LMBR1 domain-containing protein 2-like protein</fullName>
    </submittedName>
</protein>
<gene>
    <name evidence="7" type="ORF">AYI68_g1084</name>
</gene>
<dbReference type="InterPro" id="IPR051584">
    <property type="entry name" value="GPCR-associated_LMBR1"/>
</dbReference>
<feature type="transmembrane region" description="Helical" evidence="6">
    <location>
        <begin position="403"/>
        <end position="424"/>
    </location>
</feature>
<dbReference type="GO" id="GO:0016020">
    <property type="term" value="C:membrane"/>
    <property type="evidence" value="ECO:0007669"/>
    <property type="project" value="UniProtKB-SubCell"/>
</dbReference>
<name>A0A1R0H6P1_9FUNG</name>